<reference evidence="3 4" key="1">
    <citation type="journal article" date="2011" name="Proc. Natl. Acad. Sci. U.S.A.">
        <title>Evolutionary erosion of yeast sex chromosomes by mating-type switching accidents.</title>
        <authorList>
            <person name="Gordon J.L."/>
            <person name="Armisen D."/>
            <person name="Proux-Wera E."/>
            <person name="Oheigeartaigh S.S."/>
            <person name="Byrne K.P."/>
            <person name="Wolfe K.H."/>
        </authorList>
    </citation>
    <scope>NUCLEOTIDE SEQUENCE [LARGE SCALE GENOMIC DNA]</scope>
    <source>
        <strain evidence="4">ATCC 76901 / BCRC 22586 / CBS 4309 / NBRC 1992 / NRRL Y-12630</strain>
    </source>
</reference>
<evidence type="ECO:0008006" key="5">
    <source>
        <dbReference type="Google" id="ProtNLM"/>
    </source>
</evidence>
<dbReference type="OrthoDB" id="45256at2759"/>
<dbReference type="EMBL" id="HE576754">
    <property type="protein sequence ID" value="CCC69025.1"/>
    <property type="molecule type" value="Genomic_DNA"/>
</dbReference>
<dbReference type="OMA" id="PVFWANQ"/>
<dbReference type="AlphaFoldDB" id="G0VC18"/>
<dbReference type="Pfam" id="PF04179">
    <property type="entry name" value="Init_tRNA_PT"/>
    <property type="match status" value="1"/>
</dbReference>
<dbReference type="STRING" id="1064592.G0VC18"/>
<dbReference type="Pfam" id="PF17184">
    <property type="entry name" value="Rit1_C"/>
    <property type="match status" value="1"/>
</dbReference>
<dbReference type="GeneID" id="96902611"/>
<feature type="domain" description="Rit1 DUSP-like" evidence="1">
    <location>
        <begin position="375"/>
        <end position="485"/>
    </location>
</feature>
<dbReference type="PANTHER" id="PTHR31811">
    <property type="entry name" value="TRNA A64-2'-O-RIBOSYLPHOSPHATE TRANSFERASE"/>
    <property type="match status" value="1"/>
</dbReference>
<dbReference type="InParanoid" id="G0VC18"/>
<dbReference type="PANTHER" id="PTHR31811:SF0">
    <property type="entry name" value="TRNA A64-2'-O-RIBOSYLPHOSPHATE TRANSFERASE"/>
    <property type="match status" value="1"/>
</dbReference>
<dbReference type="FunCoup" id="G0VC18">
    <property type="interactions" value="74"/>
</dbReference>
<dbReference type="GO" id="GO:0005737">
    <property type="term" value="C:cytoplasm"/>
    <property type="evidence" value="ECO:0007669"/>
    <property type="project" value="TreeGrafter"/>
</dbReference>
<evidence type="ECO:0000313" key="4">
    <source>
        <dbReference type="Proteomes" id="UP000001640"/>
    </source>
</evidence>
<organism evidence="3 4">
    <name type="scientific">Naumovozyma castellii</name>
    <name type="common">Yeast</name>
    <name type="synonym">Saccharomyces castellii</name>
    <dbReference type="NCBI Taxonomy" id="27288"/>
    <lineage>
        <taxon>Eukaryota</taxon>
        <taxon>Fungi</taxon>
        <taxon>Dikarya</taxon>
        <taxon>Ascomycota</taxon>
        <taxon>Saccharomycotina</taxon>
        <taxon>Saccharomycetes</taxon>
        <taxon>Saccharomycetales</taxon>
        <taxon>Saccharomycetaceae</taxon>
        <taxon>Naumovozyma</taxon>
    </lineage>
</organism>
<dbReference type="RefSeq" id="XP_003675394.1">
    <property type="nucleotide sequence ID" value="XM_003675346.1"/>
</dbReference>
<proteinExistence type="predicted"/>
<evidence type="ECO:0000313" key="3">
    <source>
        <dbReference type="EMBL" id="CCC69025.1"/>
    </source>
</evidence>
<dbReference type="KEGG" id="ncs:NCAS_0C00350"/>
<dbReference type="PIRSF" id="PIRSF007747">
    <property type="entry name" value="Ribosyl_Ptfrase"/>
    <property type="match status" value="1"/>
</dbReference>
<sequence length="486" mass="55489">MDPLLLESLGQINKDIRKENKSIRNRLQSILLDNKFLNDEVLPCFPDFPIIPNERCGLWYVPPEDFKQTSYFKSTDGHTNQWDFSTRRLNFHLFPTLRSSGGIIIVDSTRRGKKIPDALSKTIPIWCAVLNYIMLLSQRGSDDIDITDVLFTPPETISKTEYDMIARRIPDLVGKLVKLDIVDGNELFILLQGKLLRPFWVYPGSSLLQSSRDVFTGEITGDSWNVPQHANIIPIILCTISYRAQDGHDKRHGFTYVQGAADDHELWSEGLTPTLFWSHINFFRNMNHTEEQINQFVETLVQEQDDAGEQSDINDAFDYIDNVTPQLELGKIKDNVVIGKVLREKLSDRFALSIILSENVELDPVDNENLPISTHIFKLQSGSKKSSKLLRNKIEEIIGLVESQMNNALNKPILICCNTGTDMSIGILLALLCRNYSERWVLGEVEAKRLDKIMIRKQLTRLISHLEGRTINTSRATLNSVNNYLM</sequence>
<dbReference type="InterPro" id="IPR033421">
    <property type="entry name" value="Rit1_DUSP-like"/>
</dbReference>
<dbReference type="InterPro" id="IPR033449">
    <property type="entry name" value="Rit1_N"/>
</dbReference>
<feature type="domain" description="Rit1 N-terminal" evidence="2">
    <location>
        <begin position="16"/>
        <end position="302"/>
    </location>
</feature>
<evidence type="ECO:0000259" key="1">
    <source>
        <dbReference type="Pfam" id="PF04179"/>
    </source>
</evidence>
<reference key="2">
    <citation type="submission" date="2011-08" db="EMBL/GenBank/DDBJ databases">
        <title>Genome sequence of Naumovozyma castellii.</title>
        <authorList>
            <person name="Gordon J.L."/>
            <person name="Armisen D."/>
            <person name="Proux-Wera E."/>
            <person name="OhEigeartaigh S.S."/>
            <person name="Byrne K.P."/>
            <person name="Wolfe K.H."/>
        </authorList>
    </citation>
    <scope>NUCLEOTIDE SEQUENCE</scope>
    <source>
        <strain>Type strain:CBS 4309</strain>
    </source>
</reference>
<dbReference type="eggNOG" id="KOG2634">
    <property type="taxonomic scope" value="Eukaryota"/>
</dbReference>
<name>G0VC18_NAUCA</name>
<protein>
    <recommendedName>
        <fullName evidence="5">Initiator tRNA phosphoribosyl transferase</fullName>
    </recommendedName>
</protein>
<dbReference type="Proteomes" id="UP000001640">
    <property type="component" value="Chromosome 3"/>
</dbReference>
<dbReference type="GO" id="GO:0019988">
    <property type="term" value="P:charged-tRNA amino acid modification"/>
    <property type="evidence" value="ECO:0007669"/>
    <property type="project" value="EnsemblFungi"/>
</dbReference>
<accession>G0VC18</accession>
<dbReference type="HOGENOM" id="CLU_027654_1_1_1"/>
<gene>
    <name evidence="3" type="primary">NCAS0C00350</name>
    <name evidence="3" type="ordered locus">NCAS_0C00350</name>
</gene>
<dbReference type="InterPro" id="IPR007306">
    <property type="entry name" value="Rit1"/>
</dbReference>
<evidence type="ECO:0000259" key="2">
    <source>
        <dbReference type="Pfam" id="PF17184"/>
    </source>
</evidence>
<dbReference type="GO" id="GO:0043399">
    <property type="term" value="F:tRNA adenosine(64)-2'-O-ribosylphosphate transferase activity"/>
    <property type="evidence" value="ECO:0007669"/>
    <property type="project" value="InterPro"/>
</dbReference>
<keyword evidence="4" id="KW-1185">Reference proteome</keyword>